<dbReference type="Proteomes" id="UP000032689">
    <property type="component" value="Segment"/>
</dbReference>
<dbReference type="EMBL" id="KP027447">
    <property type="protein sequence ID" value="AJA42212.1"/>
    <property type="molecule type" value="Genomic_DNA"/>
</dbReference>
<dbReference type="KEGG" id="vg:26640909"/>
<protein>
    <submittedName>
        <fullName evidence="2">Baseplate J protein</fullName>
    </submittedName>
</protein>
<keyword evidence="3" id="KW-1185">Reference proteome</keyword>
<evidence type="ECO:0000313" key="2">
    <source>
        <dbReference type="EMBL" id="AJA42212.1"/>
    </source>
</evidence>
<dbReference type="InterPro" id="IPR006949">
    <property type="entry name" value="Barrel_Baseplate_J-like"/>
</dbReference>
<evidence type="ECO:0000313" key="3">
    <source>
        <dbReference type="Proteomes" id="UP000032689"/>
    </source>
</evidence>
<sequence>MKTRKLTDILSRMIDKTMIATSKVSDFTPGSAVRSLLEAIALELEQYYILTKENIEWGIEEGIVEAFDFTKRRERRAYGDVTIRFYNPLEETMYIPRGTTFTSTRQQYTQQFETLVDYYVTEGSTEAKVEVYAKEAGIIGNVPEDTINVMTSSSTLIKSVNNDLSFSTGRDEESQEELKRRFHMFVESRGRATNKSIRYGAMKVPDVKGVYVYEQVGLVTVYAHDNNGTLPNNLISDIEEALEDYRPSGIMLRVRPTVKTDVDVDVRVVITNKARIGETLQRHIESVIRSYLNDFNVSDDLILADLTQVIMNIDDSLIYDIQFNSIMGNIETQPEEIIRAGKINVTLV</sequence>
<dbReference type="RefSeq" id="YP_009214492.1">
    <property type="nucleotide sequence ID" value="NC_028962.1"/>
</dbReference>
<accession>A0A0D3MWE6</accession>
<dbReference type="OrthoDB" id="4066at10239"/>
<feature type="domain" description="Baseplate protein J-like barrel" evidence="1">
    <location>
        <begin position="83"/>
        <end position="169"/>
    </location>
</feature>
<proteinExistence type="predicted"/>
<organism evidence="2 3">
    <name type="scientific">Staphylococcus phage vB_SepM_ phiIPLA-C1C</name>
    <dbReference type="NCBI Taxonomy" id="1572704"/>
    <lineage>
        <taxon>Viruses</taxon>
        <taxon>Duplodnaviria</taxon>
        <taxon>Heunggongvirae</taxon>
        <taxon>Uroviricota</taxon>
        <taxon>Caudoviricetes</taxon>
        <taxon>Herelleviridae</taxon>
        <taxon>Twortvirinae</taxon>
        <taxon>Sepunavirus</taxon>
        <taxon>Sepunavirus IPLAC1C</taxon>
    </lineage>
</organism>
<dbReference type="GeneID" id="26640909"/>
<evidence type="ECO:0000259" key="1">
    <source>
        <dbReference type="Pfam" id="PF04865"/>
    </source>
</evidence>
<name>A0A0D3MWE6_9CAUD</name>
<dbReference type="Pfam" id="PF04865">
    <property type="entry name" value="Baseplate_J"/>
    <property type="match status" value="1"/>
</dbReference>
<reference evidence="2 3" key="1">
    <citation type="journal article" date="2015" name="Appl. Environ. Microbiol.">
        <title>Two Phages, phiIPLA-RODI and phiIPLA-C1C, Lyse Mono- and Dual-Species Staphylococcal Biofilms.</title>
        <authorList>
            <person name="Gutierrez D."/>
            <person name="Vandenheuvel D."/>
            <person name="Martinez B."/>
            <person name="Rodriguez A."/>
            <person name="Lavigne R."/>
            <person name="Garcia P."/>
        </authorList>
    </citation>
    <scope>NUCLEOTIDE SEQUENCE [LARGE SCALE GENOMIC DNA]</scope>
</reference>